<comment type="similarity">
    <text evidence="1">Belongs to the short-chain dehydrogenases/reductases (SDR) family.</text>
</comment>
<comment type="caution">
    <text evidence="3">The sequence shown here is derived from an EMBL/GenBank/DDBJ whole genome shotgun (WGS) entry which is preliminary data.</text>
</comment>
<gene>
    <name evidence="3" type="ORF">EJ08DRAFT_645996</name>
</gene>
<evidence type="ECO:0000256" key="2">
    <source>
        <dbReference type="ARBA" id="ARBA00023002"/>
    </source>
</evidence>
<keyword evidence="4" id="KW-1185">Reference proteome</keyword>
<name>A0A9P4P1S9_9PEZI</name>
<dbReference type="GO" id="GO:0050664">
    <property type="term" value="F:oxidoreductase activity, acting on NAD(P)H, oxygen as acceptor"/>
    <property type="evidence" value="ECO:0007669"/>
    <property type="project" value="TreeGrafter"/>
</dbReference>
<dbReference type="EMBL" id="MU007014">
    <property type="protein sequence ID" value="KAF2435089.1"/>
    <property type="molecule type" value="Genomic_DNA"/>
</dbReference>
<accession>A0A9P4P1S9</accession>
<dbReference type="PANTHER" id="PTHR43008">
    <property type="entry name" value="BENZIL REDUCTASE"/>
    <property type="match status" value="1"/>
</dbReference>
<dbReference type="Pfam" id="PF00106">
    <property type="entry name" value="adh_short"/>
    <property type="match status" value="1"/>
</dbReference>
<dbReference type="PRINTS" id="PR00081">
    <property type="entry name" value="GDHRDH"/>
</dbReference>
<evidence type="ECO:0000256" key="1">
    <source>
        <dbReference type="ARBA" id="ARBA00006484"/>
    </source>
</evidence>
<dbReference type="AlphaFoldDB" id="A0A9P4P1S9"/>
<dbReference type="Proteomes" id="UP000800235">
    <property type="component" value="Unassembled WGS sequence"/>
</dbReference>
<dbReference type="PANTHER" id="PTHR43008:SF4">
    <property type="entry name" value="CHAIN DEHYDROGENASE, PUTATIVE (AFU_ORTHOLOGUE AFUA_4G08710)-RELATED"/>
    <property type="match status" value="1"/>
</dbReference>
<dbReference type="Gene3D" id="3.40.50.720">
    <property type="entry name" value="NAD(P)-binding Rossmann-like Domain"/>
    <property type="match status" value="1"/>
</dbReference>
<reference evidence="3" key="1">
    <citation type="journal article" date="2020" name="Stud. Mycol.">
        <title>101 Dothideomycetes genomes: a test case for predicting lifestyles and emergence of pathogens.</title>
        <authorList>
            <person name="Haridas S."/>
            <person name="Albert R."/>
            <person name="Binder M."/>
            <person name="Bloem J."/>
            <person name="Labutti K."/>
            <person name="Salamov A."/>
            <person name="Andreopoulos B."/>
            <person name="Baker S."/>
            <person name="Barry K."/>
            <person name="Bills G."/>
            <person name="Bluhm B."/>
            <person name="Cannon C."/>
            <person name="Castanera R."/>
            <person name="Culley D."/>
            <person name="Daum C."/>
            <person name="Ezra D."/>
            <person name="Gonzalez J."/>
            <person name="Henrissat B."/>
            <person name="Kuo A."/>
            <person name="Liang C."/>
            <person name="Lipzen A."/>
            <person name="Lutzoni F."/>
            <person name="Magnuson J."/>
            <person name="Mondo S."/>
            <person name="Nolan M."/>
            <person name="Ohm R."/>
            <person name="Pangilinan J."/>
            <person name="Park H.-J."/>
            <person name="Ramirez L."/>
            <person name="Alfaro M."/>
            <person name="Sun H."/>
            <person name="Tritt A."/>
            <person name="Yoshinaga Y."/>
            <person name="Zwiers L.-H."/>
            <person name="Turgeon B."/>
            <person name="Goodwin S."/>
            <person name="Spatafora J."/>
            <person name="Crous P."/>
            <person name="Grigoriev I."/>
        </authorList>
    </citation>
    <scope>NUCLEOTIDE SEQUENCE</scope>
    <source>
        <strain evidence="3">CBS 130266</strain>
    </source>
</reference>
<dbReference type="InterPro" id="IPR002347">
    <property type="entry name" value="SDR_fam"/>
</dbReference>
<proteinExistence type="inferred from homology"/>
<dbReference type="CDD" id="cd05233">
    <property type="entry name" value="SDR_c"/>
    <property type="match status" value="1"/>
</dbReference>
<dbReference type="OrthoDB" id="1933717at2759"/>
<dbReference type="InterPro" id="IPR036291">
    <property type="entry name" value="NAD(P)-bd_dom_sf"/>
</dbReference>
<dbReference type="GO" id="GO:0016616">
    <property type="term" value="F:oxidoreductase activity, acting on the CH-OH group of donors, NAD or NADP as acceptor"/>
    <property type="evidence" value="ECO:0007669"/>
    <property type="project" value="UniProtKB-ARBA"/>
</dbReference>
<organism evidence="3 4">
    <name type="scientific">Tothia fuscella</name>
    <dbReference type="NCBI Taxonomy" id="1048955"/>
    <lineage>
        <taxon>Eukaryota</taxon>
        <taxon>Fungi</taxon>
        <taxon>Dikarya</taxon>
        <taxon>Ascomycota</taxon>
        <taxon>Pezizomycotina</taxon>
        <taxon>Dothideomycetes</taxon>
        <taxon>Pleosporomycetidae</taxon>
        <taxon>Venturiales</taxon>
        <taxon>Cylindrosympodiaceae</taxon>
        <taxon>Tothia</taxon>
    </lineage>
</organism>
<evidence type="ECO:0000313" key="4">
    <source>
        <dbReference type="Proteomes" id="UP000800235"/>
    </source>
</evidence>
<sequence length="309" mass="33904">MAYPAHYGSNFCPTTHSKAEGLTDPANNKLPANFVVVVTGAGKGLGYHIALAYAKAGASGISISSRTKKDLDDLSSQLHQINPNLEILAQTCDTTKDEEVQQLASGVQARFGRVDAVIANAGIISKYLQDEDGSNRRLPVGAVEDDDFDRVILINLIGSQKVAKYFIPLLEATRDGPQAYVVITSMASQLPHSQFTTMAYNLSKIAVNRMAEHIHNDHNEKDGIQAFAVHPGAVLTPQTELHSTEKGDAWEQVLTDDVGLSGGWLTWLTKERRDWLSGRYLSVNWDVSELEDQKEEIVAKDKLKFIMVV</sequence>
<evidence type="ECO:0000313" key="3">
    <source>
        <dbReference type="EMBL" id="KAF2435089.1"/>
    </source>
</evidence>
<dbReference type="SUPFAM" id="SSF51735">
    <property type="entry name" value="NAD(P)-binding Rossmann-fold domains"/>
    <property type="match status" value="1"/>
</dbReference>
<keyword evidence="2" id="KW-0560">Oxidoreductase</keyword>
<protein>
    <submittedName>
        <fullName evidence="3">NAD(P)-binding protein</fullName>
    </submittedName>
</protein>